<accession>A0ABP8JXI2</accession>
<sequence length="154" mass="16150">MSDLDWSTPDGLAAIRDHLAARIEGWRPPVAHAVGLSPASSSPEWVFPHVNAPGGQHGLSAVVLATVLGHDGSTATLPLSRAELAAAVESLEPAQACSDVPHPNLEAWRRVVDELDGNPAREARAVFVADLDDPVTSEADGSMRATFEGHAPEL</sequence>
<dbReference type="Proteomes" id="UP001500945">
    <property type="component" value="Unassembled WGS sequence"/>
</dbReference>
<dbReference type="EMBL" id="BAABGM010000001">
    <property type="protein sequence ID" value="GAA4397512.1"/>
    <property type="molecule type" value="Genomic_DNA"/>
</dbReference>
<reference evidence="2" key="1">
    <citation type="journal article" date="2019" name="Int. J. Syst. Evol. Microbiol.">
        <title>The Global Catalogue of Microorganisms (GCM) 10K type strain sequencing project: providing services to taxonomists for standard genome sequencing and annotation.</title>
        <authorList>
            <consortium name="The Broad Institute Genomics Platform"/>
            <consortium name="The Broad Institute Genome Sequencing Center for Infectious Disease"/>
            <person name="Wu L."/>
            <person name="Ma J."/>
        </authorList>
    </citation>
    <scope>NUCLEOTIDE SEQUENCE [LARGE SCALE GENOMIC DNA]</scope>
    <source>
        <strain evidence="2">JCM 17809</strain>
    </source>
</reference>
<protein>
    <submittedName>
        <fullName evidence="1">Uncharacterized protein</fullName>
    </submittedName>
</protein>
<evidence type="ECO:0000313" key="1">
    <source>
        <dbReference type="EMBL" id="GAA4397512.1"/>
    </source>
</evidence>
<keyword evidence="2" id="KW-1185">Reference proteome</keyword>
<organism evidence="1 2">
    <name type="scientific">Fodinibacter luteus</name>
    <dbReference type="NCBI Taxonomy" id="552064"/>
    <lineage>
        <taxon>Bacteria</taxon>
        <taxon>Bacillati</taxon>
        <taxon>Actinomycetota</taxon>
        <taxon>Actinomycetes</taxon>
        <taxon>Micrococcales</taxon>
        <taxon>Intrasporangiaceae</taxon>
        <taxon>Fodinibacter (ex Wang et al. 2009)</taxon>
    </lineage>
</organism>
<gene>
    <name evidence="1" type="ORF">GCM10023168_02530</name>
</gene>
<name>A0ABP8JXI2_9MICO</name>
<evidence type="ECO:0000313" key="2">
    <source>
        <dbReference type="Proteomes" id="UP001500945"/>
    </source>
</evidence>
<proteinExistence type="predicted"/>
<dbReference type="RefSeq" id="WP_345201410.1">
    <property type="nucleotide sequence ID" value="NZ_BAABGM010000001.1"/>
</dbReference>
<comment type="caution">
    <text evidence="1">The sequence shown here is derived from an EMBL/GenBank/DDBJ whole genome shotgun (WGS) entry which is preliminary data.</text>
</comment>